<reference evidence="1" key="1">
    <citation type="journal article" date="2022" name="bioRxiv">
        <title>Population genetic analysis of Ophidiomyces ophidiicola, the causative agent of snake fungal disease, indicates recent introductions to the USA.</title>
        <authorList>
            <person name="Ladner J.T."/>
            <person name="Palmer J.M."/>
            <person name="Ettinger C.L."/>
            <person name="Stajich J.E."/>
            <person name="Farrell T.M."/>
            <person name="Glorioso B.M."/>
            <person name="Lawson B."/>
            <person name="Price S.J."/>
            <person name="Stengle A.G."/>
            <person name="Grear D.A."/>
            <person name="Lorch J.M."/>
        </authorList>
    </citation>
    <scope>NUCLEOTIDE SEQUENCE</scope>
    <source>
        <strain evidence="1">NWHC 24266-5</strain>
    </source>
</reference>
<dbReference type="EMBL" id="JALBCA010000087">
    <property type="protein sequence ID" value="KAI2383597.1"/>
    <property type="molecule type" value="Genomic_DNA"/>
</dbReference>
<proteinExistence type="predicted"/>
<gene>
    <name evidence="1" type="ORF">LOY88_005162</name>
</gene>
<organism evidence="1">
    <name type="scientific">Ophidiomyces ophidiicola</name>
    <dbReference type="NCBI Taxonomy" id="1387563"/>
    <lineage>
        <taxon>Eukaryota</taxon>
        <taxon>Fungi</taxon>
        <taxon>Dikarya</taxon>
        <taxon>Ascomycota</taxon>
        <taxon>Pezizomycotina</taxon>
        <taxon>Eurotiomycetes</taxon>
        <taxon>Eurotiomycetidae</taxon>
        <taxon>Onygenales</taxon>
        <taxon>Onygenaceae</taxon>
        <taxon>Ophidiomyces</taxon>
    </lineage>
</organism>
<name>A0ACB8URD4_9EURO</name>
<accession>A0ACB8URD4</accession>
<sequence length="526" mass="57180">MSNSQHNGYLAEEHFEPVSPIDIVQPKRKSVGFGPVKTINIHGTHSGNANPPTIDCPRTARFTEATSVHSPMEPSSRSPFANPPVPAGSSSTAKVSDLGFGYVADNQPSNHATAPQDAGLQSNPPNSPLKSAMKTPGTPGRLVNPLSPTFKEEQILDHHEKKAEKENAQDVKVKTRVRIAKFLLRGVNFSCSLIILALLAQSFVIFNATKRLASRNDLTPWSPNTSLWPQIVIVVLASISVFLCVGVFIAYCRGGHGRAEKVGIYYTVFGACFFAFTIVMWVVAAVILHNSKATGNGKDLWGWSCKENLRSHLFSDIIDYALVCRLQDWVLVCVIIEVIVDTLTVAIYAVVFYRFYSKRKLRKSMNARDDARSDLYLAHLRSQSAPNTPGYPLSPAGKVDPYSAAENGQYPTPQFATTNTAPNQPFQLQPPPIRIQAPTRDNSPTDGQAPLSPGLAQIINSHIGPAPGEKQYESVPIPGSYSTPLSSPTFVSQGSVQPSQRTQEFSNNTPGMAITTDANPTTSQRS</sequence>
<protein>
    <submittedName>
        <fullName evidence="1">Uncharacterized protein</fullName>
    </submittedName>
</protein>
<comment type="caution">
    <text evidence="1">The sequence shown here is derived from an EMBL/GenBank/DDBJ whole genome shotgun (WGS) entry which is preliminary data.</text>
</comment>
<evidence type="ECO:0000313" key="1">
    <source>
        <dbReference type="EMBL" id="KAI2383597.1"/>
    </source>
</evidence>